<reference evidence="2" key="3">
    <citation type="submission" date="2018-08" db="UniProtKB">
        <authorList>
            <consortium name="EnsemblPlants"/>
        </authorList>
    </citation>
    <scope>IDENTIFICATION</scope>
    <source>
        <strain evidence="2">cv. Bd21</strain>
    </source>
</reference>
<reference evidence="1" key="2">
    <citation type="submission" date="2017-06" db="EMBL/GenBank/DDBJ databases">
        <title>WGS assembly of Brachypodium distachyon.</title>
        <authorList>
            <consortium name="The International Brachypodium Initiative"/>
            <person name="Lucas S."/>
            <person name="Harmon-Smith M."/>
            <person name="Lail K."/>
            <person name="Tice H."/>
            <person name="Grimwood J."/>
            <person name="Bruce D."/>
            <person name="Barry K."/>
            <person name="Shu S."/>
            <person name="Lindquist E."/>
            <person name="Wang M."/>
            <person name="Pitluck S."/>
            <person name="Vogel J.P."/>
            <person name="Garvin D.F."/>
            <person name="Mockler T.C."/>
            <person name="Schmutz J."/>
            <person name="Rokhsar D."/>
            <person name="Bevan M.W."/>
        </authorList>
    </citation>
    <scope>NUCLEOTIDE SEQUENCE</scope>
    <source>
        <strain evidence="1">Bd21</strain>
    </source>
</reference>
<dbReference type="Proteomes" id="UP000008810">
    <property type="component" value="Chromosome 2"/>
</dbReference>
<evidence type="ECO:0000313" key="1">
    <source>
        <dbReference type="EMBL" id="PNT72159.1"/>
    </source>
</evidence>
<dbReference type="InParanoid" id="A0A2K2DD15"/>
<keyword evidence="3" id="KW-1185">Reference proteome</keyword>
<organism evidence="1">
    <name type="scientific">Brachypodium distachyon</name>
    <name type="common">Purple false brome</name>
    <name type="synonym">Trachynia distachya</name>
    <dbReference type="NCBI Taxonomy" id="15368"/>
    <lineage>
        <taxon>Eukaryota</taxon>
        <taxon>Viridiplantae</taxon>
        <taxon>Streptophyta</taxon>
        <taxon>Embryophyta</taxon>
        <taxon>Tracheophyta</taxon>
        <taxon>Spermatophyta</taxon>
        <taxon>Magnoliopsida</taxon>
        <taxon>Liliopsida</taxon>
        <taxon>Poales</taxon>
        <taxon>Poaceae</taxon>
        <taxon>BOP clade</taxon>
        <taxon>Pooideae</taxon>
        <taxon>Stipodae</taxon>
        <taxon>Brachypodieae</taxon>
        <taxon>Brachypodium</taxon>
    </lineage>
</organism>
<accession>A0A2K2DD15</accession>
<evidence type="ECO:0000313" key="2">
    <source>
        <dbReference type="EnsemblPlants" id="PNT72159"/>
    </source>
</evidence>
<sequence length="239" mass="26609">MCLFLTWLFRPTNQVPTWNFCCENSLLLSSPSLGPQPAALCRRRRTPHAPLPRRPPLLHLLLHLALPALRLLPLLHLLFQFHRCPRGRGCRRCHHDRCARHPAQLKSPHSQPRPAYPFSRYVHALTYPEKPPPATSHLVGDNHLPRHSFSPPKAKLTGLMVVEAAVEKSVAGAAAAIRGGVAPESGGLRRSRFRRICSAVAAPRAARRATRTPQSSWARNWFQVMNPVAFCQMGNAGGL</sequence>
<dbReference type="Gramene" id="PNT72159">
    <property type="protein sequence ID" value="PNT72159"/>
    <property type="gene ID" value="BRADI_2g40492v3"/>
</dbReference>
<gene>
    <name evidence="1" type="ORF">BRADI_2g40492v3</name>
</gene>
<dbReference type="EMBL" id="CM000881">
    <property type="protein sequence ID" value="PNT72159.1"/>
    <property type="molecule type" value="Genomic_DNA"/>
</dbReference>
<dbReference type="AlphaFoldDB" id="A0A2K2DD15"/>
<dbReference type="EnsemblPlants" id="PNT72159">
    <property type="protein sequence ID" value="PNT72159"/>
    <property type="gene ID" value="BRADI_2g40492v3"/>
</dbReference>
<protein>
    <submittedName>
        <fullName evidence="1 2">Uncharacterized protein</fullName>
    </submittedName>
</protein>
<name>A0A2K2DD15_BRADI</name>
<proteinExistence type="predicted"/>
<dbReference type="ExpressionAtlas" id="A0A2K2DD15">
    <property type="expression patterns" value="baseline"/>
</dbReference>
<evidence type="ECO:0000313" key="3">
    <source>
        <dbReference type="Proteomes" id="UP000008810"/>
    </source>
</evidence>
<reference evidence="1 2" key="1">
    <citation type="journal article" date="2010" name="Nature">
        <title>Genome sequencing and analysis of the model grass Brachypodium distachyon.</title>
        <authorList>
            <consortium name="International Brachypodium Initiative"/>
        </authorList>
    </citation>
    <scope>NUCLEOTIDE SEQUENCE [LARGE SCALE GENOMIC DNA]</scope>
    <source>
        <strain evidence="1 2">Bd21</strain>
    </source>
</reference>